<organism evidence="1">
    <name type="scientific">Arundo donax</name>
    <name type="common">Giant reed</name>
    <name type="synonym">Donax arundinaceus</name>
    <dbReference type="NCBI Taxonomy" id="35708"/>
    <lineage>
        <taxon>Eukaryota</taxon>
        <taxon>Viridiplantae</taxon>
        <taxon>Streptophyta</taxon>
        <taxon>Embryophyta</taxon>
        <taxon>Tracheophyta</taxon>
        <taxon>Spermatophyta</taxon>
        <taxon>Magnoliopsida</taxon>
        <taxon>Liliopsida</taxon>
        <taxon>Poales</taxon>
        <taxon>Poaceae</taxon>
        <taxon>PACMAD clade</taxon>
        <taxon>Arundinoideae</taxon>
        <taxon>Arundineae</taxon>
        <taxon>Arundo</taxon>
    </lineage>
</organism>
<dbReference type="AlphaFoldDB" id="A0A0A9AE68"/>
<evidence type="ECO:0000313" key="1">
    <source>
        <dbReference type="EMBL" id="JAD49939.1"/>
    </source>
</evidence>
<proteinExistence type="predicted"/>
<dbReference type="EMBL" id="GBRH01247956">
    <property type="protein sequence ID" value="JAD49939.1"/>
    <property type="molecule type" value="Transcribed_RNA"/>
</dbReference>
<accession>A0A0A9AE68</accession>
<protein>
    <submittedName>
        <fullName evidence="1">Uncharacterized protein</fullName>
    </submittedName>
</protein>
<sequence length="48" mass="5454">MRRRCGDLVRRIGLHPHGRTWPWRRLVGRGRRSQRAVVGHGLGSGARG</sequence>
<name>A0A0A9AE68_ARUDO</name>
<reference evidence="1" key="1">
    <citation type="submission" date="2014-09" db="EMBL/GenBank/DDBJ databases">
        <authorList>
            <person name="Magalhaes I.L.F."/>
            <person name="Oliveira U."/>
            <person name="Santos F.R."/>
            <person name="Vidigal T.H.D.A."/>
            <person name="Brescovit A.D."/>
            <person name="Santos A.J."/>
        </authorList>
    </citation>
    <scope>NUCLEOTIDE SEQUENCE</scope>
    <source>
        <tissue evidence="1">Shoot tissue taken approximately 20 cm above the soil surface</tissue>
    </source>
</reference>
<reference evidence="1" key="2">
    <citation type="journal article" date="2015" name="Data Brief">
        <title>Shoot transcriptome of the giant reed, Arundo donax.</title>
        <authorList>
            <person name="Barrero R.A."/>
            <person name="Guerrero F.D."/>
            <person name="Moolhuijzen P."/>
            <person name="Goolsby J.A."/>
            <person name="Tidwell J."/>
            <person name="Bellgard S.E."/>
            <person name="Bellgard M.I."/>
        </authorList>
    </citation>
    <scope>NUCLEOTIDE SEQUENCE</scope>
    <source>
        <tissue evidence="1">Shoot tissue taken approximately 20 cm above the soil surface</tissue>
    </source>
</reference>